<keyword evidence="4 5" id="KW-0472">Membrane</keyword>
<feature type="transmembrane region" description="Helical" evidence="5">
    <location>
        <begin position="75"/>
        <end position="95"/>
    </location>
</feature>
<keyword evidence="9" id="KW-1185">Reference proteome</keyword>
<feature type="signal peptide" evidence="6">
    <location>
        <begin position="1"/>
        <end position="26"/>
    </location>
</feature>
<feature type="transmembrane region" description="Helical" evidence="5">
    <location>
        <begin position="281"/>
        <end position="304"/>
    </location>
</feature>
<evidence type="ECO:0000259" key="7">
    <source>
        <dbReference type="PROSITE" id="PS50850"/>
    </source>
</evidence>
<evidence type="ECO:0000256" key="3">
    <source>
        <dbReference type="ARBA" id="ARBA00022989"/>
    </source>
</evidence>
<dbReference type="OrthoDB" id="3936150at2759"/>
<dbReference type="AlphaFoldDB" id="B6GVQ1"/>
<reference evidence="8 9" key="1">
    <citation type="journal article" date="2008" name="Nat. Biotechnol.">
        <title>Genome sequencing and analysis of the filamentous fungus Penicillium chrysogenum.</title>
        <authorList>
            <person name="van den Berg M.A."/>
            <person name="Albang R."/>
            <person name="Albermann K."/>
            <person name="Badger J.H."/>
            <person name="Daran J.-M."/>
            <person name="Driessen A.J.M."/>
            <person name="Garcia-Estrada C."/>
            <person name="Fedorova N.D."/>
            <person name="Harris D.M."/>
            <person name="Heijne W.H.M."/>
            <person name="Joardar V.S."/>
            <person name="Kiel J.A.K.W."/>
            <person name="Kovalchuk A."/>
            <person name="Martin J.F."/>
            <person name="Nierman W.C."/>
            <person name="Nijland J.G."/>
            <person name="Pronk J.T."/>
            <person name="Roubos J.A."/>
            <person name="van der Klei I.J."/>
            <person name="van Peij N.N.M.E."/>
            <person name="Veenhuis M."/>
            <person name="von Doehren H."/>
            <person name="Wagner C."/>
            <person name="Wortman J.R."/>
            <person name="Bovenberg R.A.L."/>
        </authorList>
    </citation>
    <scope>NUCLEOTIDE SEQUENCE [LARGE SCALE GENOMIC DNA]</scope>
    <source>
        <strain evidence="9">ATCC 28089 / DSM 1075 / NRRL 1951 / Wisconsin 54-1255</strain>
    </source>
</reference>
<feature type="transmembrane region" description="Helical" evidence="5">
    <location>
        <begin position="131"/>
        <end position="148"/>
    </location>
</feature>
<dbReference type="OMA" id="NCCAIPL"/>
<sequence length="457" mass="49432">MAPRWSQWLATIIASSIATLVSFAAAVDSAAMPQVASDLGVSGEAESLATAMFLFGYGFGSLICGPFSETFGRNPVYIASLVAFIIAVAVAGFSRDLATQIIFRFIAGCAGSSPIVCAGGSFSDLWTSRQLIYVLPIFAVTTFMGSTLGPPVGGFLVQDGSSWRWVDWTTAIIAGALLLVVVFCLPETFRPILFQLKVTDIRKVSMSDGDWNLSQQEERPPSSSKLLETIKRPFILTGREPTIILFALYLSIIYVILFTSLNGFTFVYGDTYGFGQGSTGLCFLGMLVGNCLVLPTVPVTYRLYCRDLHRAQRELEGLPQSLPSPESQLYPALLGAPFVPVALFCMAATTSPGITPWAPIVSSIPFGYGFTTVFISCYQYLIDSYGIWSASALASVNLLRCLSSGGMVLASLPLYENLGVRWSLVLLGTLSVIMVPVPYLFFKWGHVIRRKSKNALG</sequence>
<evidence type="ECO:0000313" key="8">
    <source>
        <dbReference type="EMBL" id="CAP78964.1"/>
    </source>
</evidence>
<dbReference type="GO" id="GO:0022857">
    <property type="term" value="F:transmembrane transporter activity"/>
    <property type="evidence" value="ECO:0007669"/>
    <property type="project" value="InterPro"/>
</dbReference>
<keyword evidence="6" id="KW-0732">Signal</keyword>
<dbReference type="PANTHER" id="PTHR23502:SF47">
    <property type="entry name" value="MAJOR FACILITATOR SUPERFAMILY (MFS) PROFILE DOMAIN-CONTAINING PROTEIN-RELATED"/>
    <property type="match status" value="1"/>
</dbReference>
<evidence type="ECO:0000256" key="1">
    <source>
        <dbReference type="ARBA" id="ARBA00004141"/>
    </source>
</evidence>
<evidence type="ECO:0000313" key="9">
    <source>
        <dbReference type="Proteomes" id="UP000000724"/>
    </source>
</evidence>
<comment type="subcellular location">
    <subcellularLocation>
        <location evidence="1">Membrane</location>
        <topology evidence="1">Multi-pass membrane protein</topology>
    </subcellularLocation>
</comment>
<dbReference type="PANTHER" id="PTHR23502">
    <property type="entry name" value="MAJOR FACILITATOR SUPERFAMILY"/>
    <property type="match status" value="1"/>
</dbReference>
<proteinExistence type="predicted"/>
<feature type="transmembrane region" description="Helical" evidence="5">
    <location>
        <begin position="168"/>
        <end position="185"/>
    </location>
</feature>
<keyword evidence="2 5" id="KW-0812">Transmembrane</keyword>
<keyword evidence="3 5" id="KW-1133">Transmembrane helix</keyword>
<accession>B6GVQ1</accession>
<dbReference type="Gene3D" id="1.20.1250.20">
    <property type="entry name" value="MFS general substrate transporter like domains"/>
    <property type="match status" value="1"/>
</dbReference>
<dbReference type="InterPro" id="IPR011701">
    <property type="entry name" value="MFS"/>
</dbReference>
<dbReference type="VEuPathDB" id="FungiDB:PCH_Pc03g00020"/>
<dbReference type="SUPFAM" id="SSF103473">
    <property type="entry name" value="MFS general substrate transporter"/>
    <property type="match status" value="1"/>
</dbReference>
<evidence type="ECO:0000256" key="4">
    <source>
        <dbReference type="ARBA" id="ARBA00023136"/>
    </source>
</evidence>
<feature type="transmembrane region" description="Helical" evidence="5">
    <location>
        <begin position="48"/>
        <end position="68"/>
    </location>
</feature>
<dbReference type="eggNOG" id="KOG0255">
    <property type="taxonomic scope" value="Eukaryota"/>
</dbReference>
<feature type="transmembrane region" description="Helical" evidence="5">
    <location>
        <begin position="422"/>
        <end position="442"/>
    </location>
</feature>
<dbReference type="InterPro" id="IPR020846">
    <property type="entry name" value="MFS_dom"/>
</dbReference>
<feature type="transmembrane region" description="Helical" evidence="5">
    <location>
        <begin position="357"/>
        <end position="378"/>
    </location>
</feature>
<feature type="chain" id="PRO_5002845203" evidence="6">
    <location>
        <begin position="27"/>
        <end position="457"/>
    </location>
</feature>
<dbReference type="InterPro" id="IPR036259">
    <property type="entry name" value="MFS_trans_sf"/>
</dbReference>
<dbReference type="EMBL" id="AM920418">
    <property type="protein sequence ID" value="CAP78964.1"/>
    <property type="molecule type" value="Genomic_DNA"/>
</dbReference>
<dbReference type="HOGENOM" id="CLU_008455_11_1_1"/>
<dbReference type="GO" id="GO:0005886">
    <property type="term" value="C:plasma membrane"/>
    <property type="evidence" value="ECO:0007669"/>
    <property type="project" value="TreeGrafter"/>
</dbReference>
<dbReference type="Pfam" id="PF07690">
    <property type="entry name" value="MFS_1"/>
    <property type="match status" value="1"/>
</dbReference>
<name>B6GVQ1_PENRW</name>
<organism evidence="8 9">
    <name type="scientific">Penicillium rubens (strain ATCC 28089 / DSM 1075 / NRRL 1951 / Wisconsin 54-1255)</name>
    <name type="common">Penicillium chrysogenum</name>
    <dbReference type="NCBI Taxonomy" id="500485"/>
    <lineage>
        <taxon>Eukaryota</taxon>
        <taxon>Fungi</taxon>
        <taxon>Dikarya</taxon>
        <taxon>Ascomycota</taxon>
        <taxon>Pezizomycotina</taxon>
        <taxon>Eurotiomycetes</taxon>
        <taxon>Eurotiomycetidae</taxon>
        <taxon>Eurotiales</taxon>
        <taxon>Aspergillaceae</taxon>
        <taxon>Penicillium</taxon>
        <taxon>Penicillium chrysogenum species complex</taxon>
    </lineage>
</organism>
<feature type="transmembrane region" description="Helical" evidence="5">
    <location>
        <begin position="242"/>
        <end position="261"/>
    </location>
</feature>
<evidence type="ECO:0000256" key="6">
    <source>
        <dbReference type="SAM" id="SignalP"/>
    </source>
</evidence>
<feature type="transmembrane region" description="Helical" evidence="5">
    <location>
        <begin position="101"/>
        <end position="119"/>
    </location>
</feature>
<evidence type="ECO:0000256" key="2">
    <source>
        <dbReference type="ARBA" id="ARBA00022692"/>
    </source>
</evidence>
<dbReference type="CDD" id="cd17323">
    <property type="entry name" value="MFS_Tpo1_MDR_like"/>
    <property type="match status" value="1"/>
</dbReference>
<evidence type="ECO:0000256" key="5">
    <source>
        <dbReference type="SAM" id="Phobius"/>
    </source>
</evidence>
<gene>
    <name evidence="8" type="ORF">Pc03g00020</name>
    <name evidence="8" type="ORF">PCH_Pc03g00020</name>
</gene>
<protein>
    <submittedName>
        <fullName evidence="8">Pc03g00020 protein</fullName>
    </submittedName>
</protein>
<dbReference type="Proteomes" id="UP000000724">
    <property type="component" value="Contig Pc00c03"/>
</dbReference>
<feature type="domain" description="Major facilitator superfamily (MFS) profile" evidence="7">
    <location>
        <begin position="10"/>
        <end position="457"/>
    </location>
</feature>
<dbReference type="PROSITE" id="PS50850">
    <property type="entry name" value="MFS"/>
    <property type="match status" value="1"/>
</dbReference>